<evidence type="ECO:0000313" key="2">
    <source>
        <dbReference type="Proteomes" id="UP000663929"/>
    </source>
</evidence>
<dbReference type="KEGG" id="scor:J3U87_24425"/>
<evidence type="ECO:0000313" key="1">
    <source>
        <dbReference type="EMBL" id="QTD48739.1"/>
    </source>
</evidence>
<accession>A0A8A4TF57</accession>
<dbReference type="RefSeq" id="WP_237378390.1">
    <property type="nucleotide sequence ID" value="NZ_CP071793.1"/>
</dbReference>
<sequence>MNLKHVVTLCFVSFMPFTKRIFILTTMALAVIGSQGFGQDDLPAIKGPYIGQKPPGSNPEAFAPGIVSTELFEYSGVFTPDMKEFYFIKEDDFFVFQYQNKRWIESYISRRVGQPFIAPDGKTMHLGVRYKERTETGWSDIKKLGPSFLALEIMRLTASLKGTYVFDEIGSDDGDGVIRYSRLIDGKREEPKPFGKEINTGKFNAHPFIAPDESYLIFDGRRESGYGHSDLYISYRQPDGSWGDAINMGGTVNTEVGEISASVTPDGKFLFFHRNQGEGKGNMNIMWVDAQIIETLRPKGQSPINHN</sequence>
<reference evidence="1" key="1">
    <citation type="submission" date="2021-03" db="EMBL/GenBank/DDBJ databases">
        <title>Acanthopleuribacteraceae sp. M133.</title>
        <authorList>
            <person name="Wang G."/>
        </authorList>
    </citation>
    <scope>NUCLEOTIDE SEQUENCE</scope>
    <source>
        <strain evidence="1">M133</strain>
    </source>
</reference>
<dbReference type="Pfam" id="PF07676">
    <property type="entry name" value="PD40"/>
    <property type="match status" value="2"/>
</dbReference>
<proteinExistence type="predicted"/>
<dbReference type="Proteomes" id="UP000663929">
    <property type="component" value="Chromosome"/>
</dbReference>
<dbReference type="EMBL" id="CP071793">
    <property type="protein sequence ID" value="QTD48739.1"/>
    <property type="molecule type" value="Genomic_DNA"/>
</dbReference>
<organism evidence="1 2">
    <name type="scientific">Sulfidibacter corallicola</name>
    <dbReference type="NCBI Taxonomy" id="2818388"/>
    <lineage>
        <taxon>Bacteria</taxon>
        <taxon>Pseudomonadati</taxon>
        <taxon>Acidobacteriota</taxon>
        <taxon>Holophagae</taxon>
        <taxon>Acanthopleuribacterales</taxon>
        <taxon>Acanthopleuribacteraceae</taxon>
        <taxon>Sulfidibacter</taxon>
    </lineage>
</organism>
<dbReference type="InterPro" id="IPR011659">
    <property type="entry name" value="WD40"/>
</dbReference>
<keyword evidence="2" id="KW-1185">Reference proteome</keyword>
<dbReference type="SUPFAM" id="SSF82171">
    <property type="entry name" value="DPP6 N-terminal domain-like"/>
    <property type="match status" value="1"/>
</dbReference>
<name>A0A8A4TF57_SULCO</name>
<dbReference type="AlphaFoldDB" id="A0A8A4TF57"/>
<gene>
    <name evidence="1" type="ORF">J3U87_24425</name>
</gene>
<protein>
    <submittedName>
        <fullName evidence="1">PD40 domain-containing protein</fullName>
    </submittedName>
</protein>